<keyword evidence="6" id="KW-1185">Reference proteome</keyword>
<evidence type="ECO:0000313" key="5">
    <source>
        <dbReference type="EMBL" id="KXO08450.1"/>
    </source>
</evidence>
<dbReference type="EMBL" id="LOCO01000016">
    <property type="protein sequence ID" value="KXO08450.1"/>
    <property type="molecule type" value="Genomic_DNA"/>
</dbReference>
<dbReference type="PATRIC" id="fig|1306954.6.peg.1101"/>
<evidence type="ECO:0000256" key="2">
    <source>
        <dbReference type="ARBA" id="ARBA00022729"/>
    </source>
</evidence>
<comment type="caution">
    <text evidence="5">The sequence shown here is derived from an EMBL/GenBank/DDBJ whole genome shotgun (WGS) entry which is preliminary data.</text>
</comment>
<dbReference type="PANTHER" id="PTHR35936:SF35">
    <property type="entry name" value="L-CYSTINE-BINDING PROTEIN TCYJ"/>
    <property type="match status" value="1"/>
</dbReference>
<reference evidence="6" key="1">
    <citation type="submission" date="2015-12" db="EMBL/GenBank/DDBJ databases">
        <authorList>
            <person name="Lima A."/>
            <person name="Farahani Zayas N."/>
            <person name="Castro Da Silva M.A."/>
            <person name="Cabral A."/>
            <person name="Pessatti M.L."/>
        </authorList>
    </citation>
    <scope>NUCLEOTIDE SEQUENCE [LARGE SCALE GENOMIC DNA]</scope>
    <source>
        <strain evidence="6">LAMA 842</strain>
    </source>
</reference>
<dbReference type="PANTHER" id="PTHR35936">
    <property type="entry name" value="MEMBRANE-BOUND LYTIC MUREIN TRANSGLYCOSYLASE F"/>
    <property type="match status" value="1"/>
</dbReference>
<name>A0A137S7N6_9GAMM</name>
<dbReference type="InterPro" id="IPR001638">
    <property type="entry name" value="Solute-binding_3/MltF_N"/>
</dbReference>
<evidence type="ECO:0000313" key="6">
    <source>
        <dbReference type="Proteomes" id="UP000070282"/>
    </source>
</evidence>
<keyword evidence="2 3" id="KW-0732">Signal</keyword>
<dbReference type="AlphaFoldDB" id="A0A137S7N6"/>
<accession>A0A137S7N6</accession>
<feature type="chain" id="PRO_5007480379" evidence="3">
    <location>
        <begin position="32"/>
        <end position="259"/>
    </location>
</feature>
<feature type="signal peptide" evidence="3">
    <location>
        <begin position="1"/>
        <end position="31"/>
    </location>
</feature>
<sequence length="259" mass="29835">MKDLLSRASLFSRRSLAILTAGLCLSMAAHSGEDQSGTFRFNISPNGYPPYLIVDGEKPSGIMWDVAALIVPRLGYNLEFMKIPRKRVDQMLADGFLDGTPRAIEWTEEPEQFLFTNPVVHVEEVFFFANGAEFEYNHPSDLFGKTVVTHLGYMYPALDSYFESEQIRRFDVSRDRDMFRFLLHGERFDTALADRLVGQWILKTEGMAEHFSSSETAISQYGFRIMVRPEWTEFVQAFNEELQRVRENGELQAILANYR</sequence>
<dbReference type="RefSeq" id="WP_061332762.1">
    <property type="nucleotide sequence ID" value="NZ_LOCO01000016.1"/>
</dbReference>
<evidence type="ECO:0000259" key="4">
    <source>
        <dbReference type="SMART" id="SM00062"/>
    </source>
</evidence>
<gene>
    <name evidence="5" type="ORF">J122_2820</name>
</gene>
<dbReference type="Gene3D" id="3.40.190.10">
    <property type="entry name" value="Periplasmic binding protein-like II"/>
    <property type="match status" value="2"/>
</dbReference>
<feature type="domain" description="Solute-binding protein family 3/N-terminal" evidence="4">
    <location>
        <begin position="38"/>
        <end position="259"/>
    </location>
</feature>
<dbReference type="Pfam" id="PF00497">
    <property type="entry name" value="SBP_bac_3"/>
    <property type="match status" value="1"/>
</dbReference>
<evidence type="ECO:0000256" key="1">
    <source>
        <dbReference type="ARBA" id="ARBA00010333"/>
    </source>
</evidence>
<protein>
    <submittedName>
        <fullName evidence="5">ABC-type amino acid transport/signal transduction system</fullName>
    </submittedName>
</protein>
<evidence type="ECO:0000256" key="3">
    <source>
        <dbReference type="SAM" id="SignalP"/>
    </source>
</evidence>
<comment type="similarity">
    <text evidence="1">Belongs to the bacterial solute-binding protein 3 family.</text>
</comment>
<dbReference type="SMART" id="SM00062">
    <property type="entry name" value="PBPb"/>
    <property type="match status" value="1"/>
</dbReference>
<proteinExistence type="inferred from homology"/>
<dbReference type="Proteomes" id="UP000070282">
    <property type="component" value="Unassembled WGS sequence"/>
</dbReference>
<organism evidence="5 6">
    <name type="scientific">Marinobacter excellens LAMA 842</name>
    <dbReference type="NCBI Taxonomy" id="1306954"/>
    <lineage>
        <taxon>Bacteria</taxon>
        <taxon>Pseudomonadati</taxon>
        <taxon>Pseudomonadota</taxon>
        <taxon>Gammaproteobacteria</taxon>
        <taxon>Pseudomonadales</taxon>
        <taxon>Marinobacteraceae</taxon>
        <taxon>Marinobacter</taxon>
    </lineage>
</organism>
<dbReference type="SUPFAM" id="SSF53850">
    <property type="entry name" value="Periplasmic binding protein-like II"/>
    <property type="match status" value="1"/>
</dbReference>